<evidence type="ECO:0000313" key="3">
    <source>
        <dbReference type="Proteomes" id="UP000584931"/>
    </source>
</evidence>
<gene>
    <name evidence="2" type="ORF">HNR06_001212</name>
</gene>
<dbReference type="SUPFAM" id="SSF52540">
    <property type="entry name" value="P-loop containing nucleoside triphosphate hydrolases"/>
    <property type="match status" value="1"/>
</dbReference>
<dbReference type="AlphaFoldDB" id="A0A7Y9X9P5"/>
<comment type="caution">
    <text evidence="2">The sequence shown here is derived from an EMBL/GenBank/DDBJ whole genome shotgun (WGS) entry which is preliminary data.</text>
</comment>
<dbReference type="EMBL" id="JACCHL010000001">
    <property type="protein sequence ID" value="NYH51623.1"/>
    <property type="molecule type" value="Genomic_DNA"/>
</dbReference>
<dbReference type="Proteomes" id="UP000584931">
    <property type="component" value="Unassembled WGS sequence"/>
</dbReference>
<dbReference type="Gene3D" id="3.40.50.300">
    <property type="entry name" value="P-loop containing nucleotide triphosphate hydrolases"/>
    <property type="match status" value="2"/>
</dbReference>
<protein>
    <recommendedName>
        <fullName evidence="4">DNA helicase</fullName>
    </recommendedName>
</protein>
<evidence type="ECO:0008006" key="4">
    <source>
        <dbReference type="Google" id="ProtNLM"/>
    </source>
</evidence>
<evidence type="ECO:0000313" key="2">
    <source>
        <dbReference type="EMBL" id="NYH51623.1"/>
    </source>
</evidence>
<reference evidence="2 3" key="1">
    <citation type="submission" date="2020-07" db="EMBL/GenBank/DDBJ databases">
        <title>Sequencing the genomes of 1000 actinobacteria strains.</title>
        <authorList>
            <person name="Klenk H.-P."/>
        </authorList>
    </citation>
    <scope>NUCLEOTIDE SEQUENCE [LARGE SCALE GENOMIC DNA]</scope>
    <source>
        <strain evidence="2 3">DSM 45278</strain>
    </source>
</reference>
<dbReference type="RefSeq" id="WP_179809451.1">
    <property type="nucleotide sequence ID" value="NZ_JACCHL010000001.1"/>
</dbReference>
<name>A0A7Y9X9P5_9ACTN</name>
<accession>A0A7Y9X9P5</accession>
<organism evidence="2 3">
    <name type="scientific">Nocardiopsis sinuspersici</name>
    <dbReference type="NCBI Taxonomy" id="501010"/>
    <lineage>
        <taxon>Bacteria</taxon>
        <taxon>Bacillati</taxon>
        <taxon>Actinomycetota</taxon>
        <taxon>Actinomycetes</taxon>
        <taxon>Streptosporangiales</taxon>
        <taxon>Nocardiopsidaceae</taxon>
        <taxon>Nocardiopsis</taxon>
    </lineage>
</organism>
<feature type="compositionally biased region" description="Basic and acidic residues" evidence="1">
    <location>
        <begin position="261"/>
        <end position="283"/>
    </location>
</feature>
<dbReference type="InterPro" id="IPR027417">
    <property type="entry name" value="P-loop_NTPase"/>
</dbReference>
<sequence length="1070" mass="114571">MRSLRDDEHDIGYGCVPGAEQGIPGALPAAPGQVSRSGVGTASLRWKPPIDRDEVRSLLAYLRACLHREAVHTHSVRADELGSDACACLPAGPEVLFSGARETLVLSPEAARVMRLARSRGQAPRYGYPLVFLGEGADRLALPLLVVDVRAVDDAGDLRAAPEGTLVRAVGPPDVNPALLARLGVTDPEDLFELRTRLRSGAPDPLRRPAAVADLAVRVRALLARLEVERVDDIAPLGTRSTPRTDIDGAHNVAVFFRAGPDGRRGADRYGPDGRHGAGEHGTGDAGPGPDGYEYGPGDVESVLADLDPSERDGLNPDDVGGTALEPLLGRTTAARRAETAAPPHPGRLFAGRGSSRRAARAVPPSTGTDGSTVPIRATPLDQSQYAVLSAAMRDQLTVAAAPPGSGAHDLVDAIVRTAVGNGQRVLVCGRTATDIAETGVRADASPAYPLVRVGGSEHRSAEVLLLTRLLTEHAGNMSTACADSGGRDFGGEDSLTHWTDLAEDWARVREAWRTMDTMASGGHALAHLAKERARVIAQGWDPDSLFTPERGGPEYWLQRAERARAGALTGLRHRGAVRRELGVGTDPDSLARLCAVARMESEWRSAVDRRTRCAPLGELTAELADALDRHRRSSAACLRSVAEPRLRRGRAAIENRLETLNWHHGNGWLGLDDLLDALPAWMCRTDQVRALPPHAGLFDLVVVVGAERTRVAELLPALYRANRAVVFGDPAHPGPTSALEPDEERRVLATAGLSADQLDDRGLRHGTGSAMRALYRAAPPPIWLDEHDGAPPRLAEAASRHCYGGRLAVRTTPDPAGGPAFEWRDAAGVCEAAPGASYVNRDEAYRVAVVVDEIDEHLPYGRVVAVVAPTQPQVALIRRLLRKRVLRHEVRVGGPDLLACDRDAVDVTVLSPMLTLGAPTIAERRIRRMGHLWSSVLTRTRQRLVVVGDRGYWSGDDGPLGGLDAVASGACAVRADPAASALVAELRRVGTEVTLQQTVEGWTADMVVRFGSRRLLLLLDHEPDGRSLRHLLARGESLNRVTGDPVVLVPAWRCLADPRTLVEEILTAH</sequence>
<evidence type="ECO:0000256" key="1">
    <source>
        <dbReference type="SAM" id="MobiDB-lite"/>
    </source>
</evidence>
<feature type="region of interest" description="Disordered" evidence="1">
    <location>
        <begin position="258"/>
        <end position="377"/>
    </location>
</feature>
<proteinExistence type="predicted"/>